<name>A0A1G9U9V3_ALLAB</name>
<dbReference type="AlphaFoldDB" id="A0A1G9U9V3"/>
<dbReference type="EMBL" id="LT629701">
    <property type="protein sequence ID" value="SDM56731.1"/>
    <property type="molecule type" value="Genomic_DNA"/>
</dbReference>
<sequence>MPRLVALAGRITAVPALLGGILRWAAIVAHEAGLSAEGA</sequence>
<keyword evidence="2" id="KW-1185">Reference proteome</keyword>
<organism evidence="1 2">
    <name type="scientific">Allokutzneria albata</name>
    <name type="common">Kibdelosporangium albatum</name>
    <dbReference type="NCBI Taxonomy" id="211114"/>
    <lineage>
        <taxon>Bacteria</taxon>
        <taxon>Bacillati</taxon>
        <taxon>Actinomycetota</taxon>
        <taxon>Actinomycetes</taxon>
        <taxon>Pseudonocardiales</taxon>
        <taxon>Pseudonocardiaceae</taxon>
        <taxon>Allokutzneria</taxon>
    </lineage>
</organism>
<evidence type="ECO:0000313" key="1">
    <source>
        <dbReference type="EMBL" id="SDM56731.1"/>
    </source>
</evidence>
<reference evidence="1 2" key="1">
    <citation type="submission" date="2016-10" db="EMBL/GenBank/DDBJ databases">
        <authorList>
            <person name="de Groot N.N."/>
        </authorList>
    </citation>
    <scope>NUCLEOTIDE SEQUENCE [LARGE SCALE GENOMIC DNA]</scope>
    <source>
        <strain evidence="1 2">DSM 44149</strain>
    </source>
</reference>
<evidence type="ECO:0000313" key="2">
    <source>
        <dbReference type="Proteomes" id="UP000183376"/>
    </source>
</evidence>
<gene>
    <name evidence="1" type="ORF">SAMN04489726_2290</name>
</gene>
<dbReference type="STRING" id="211114.SAMN04489726_2290"/>
<protein>
    <submittedName>
        <fullName evidence="1">Uncharacterized protein</fullName>
    </submittedName>
</protein>
<dbReference type="Proteomes" id="UP000183376">
    <property type="component" value="Chromosome I"/>
</dbReference>
<proteinExistence type="predicted"/>
<accession>A0A1G9U9V3</accession>